<dbReference type="InterPro" id="IPR036873">
    <property type="entry name" value="Rhodanese-like_dom_sf"/>
</dbReference>
<dbReference type="Gene3D" id="3.40.250.10">
    <property type="entry name" value="Rhodanese-like domain"/>
    <property type="match status" value="1"/>
</dbReference>
<reference evidence="1" key="1">
    <citation type="journal article" date="2014" name="Genome Announc.">
        <title>Draft Genome Sequences of Marine Flavobacterium Nonlabens Strains NR17, NR24, NR27, NR32, NR33, and Ara13.</title>
        <authorList>
            <person name="Nakanishi M."/>
            <person name="Meirelles P."/>
            <person name="Suzuki R."/>
            <person name="Takatani N."/>
            <person name="Mino S."/>
            <person name="Suda W."/>
            <person name="Oshima K."/>
            <person name="Hattori M."/>
            <person name="Ohkuma M."/>
            <person name="Hosokawa M."/>
            <person name="Miyashita K."/>
            <person name="Thompson F.L."/>
            <person name="Niwa A."/>
            <person name="Sawabe T."/>
            <person name="Sawabe T."/>
        </authorList>
    </citation>
    <scope>NUCLEOTIDE SEQUENCE [LARGE SCALE GENOMIC DNA]</scope>
    <source>
        <strain evidence="1">JCM 19294</strain>
    </source>
</reference>
<dbReference type="PROSITE" id="PS50206">
    <property type="entry name" value="RHODANESE_3"/>
    <property type="match status" value="1"/>
</dbReference>
<dbReference type="PANTHER" id="PTHR43031:SF1">
    <property type="entry name" value="PYRIDINE NUCLEOTIDE-DISULPHIDE OXIDOREDUCTASE"/>
    <property type="match status" value="1"/>
</dbReference>
<dbReference type="STRING" id="319236.BST91_01215"/>
<keyword evidence="2" id="KW-1185">Reference proteome</keyword>
<comment type="caution">
    <text evidence="1">The sequence shown here is derived from an EMBL/GenBank/DDBJ whole genome shotgun (WGS) entry which is preliminary data.</text>
</comment>
<dbReference type="SUPFAM" id="SSF52821">
    <property type="entry name" value="Rhodanese/Cell cycle control phosphatase"/>
    <property type="match status" value="1"/>
</dbReference>
<dbReference type="eggNOG" id="COG0607">
    <property type="taxonomic scope" value="Bacteria"/>
</dbReference>
<dbReference type="AlphaFoldDB" id="A0A090QR32"/>
<dbReference type="PANTHER" id="PTHR43031">
    <property type="entry name" value="FAD-DEPENDENT OXIDOREDUCTASE"/>
    <property type="match status" value="1"/>
</dbReference>
<dbReference type="RefSeq" id="WP_042279835.1">
    <property type="nucleotide sequence ID" value="NZ_BBML01000008.1"/>
</dbReference>
<dbReference type="InterPro" id="IPR050229">
    <property type="entry name" value="GlpE_sulfurtransferase"/>
</dbReference>
<accession>A0A090QR32</accession>
<dbReference type="Pfam" id="PF00581">
    <property type="entry name" value="Rhodanese"/>
    <property type="match status" value="1"/>
</dbReference>
<protein>
    <submittedName>
        <fullName evidence="1">Uncharacterized protein</fullName>
    </submittedName>
</protein>
<gene>
    <name evidence="1" type="ORF">JCM19294_1548</name>
</gene>
<proteinExistence type="predicted"/>
<evidence type="ECO:0000313" key="1">
    <source>
        <dbReference type="EMBL" id="GAK97926.1"/>
    </source>
</evidence>
<name>A0A090QR32_9FLAO</name>
<dbReference type="InterPro" id="IPR001763">
    <property type="entry name" value="Rhodanese-like_dom"/>
</dbReference>
<dbReference type="EMBL" id="BBML01000008">
    <property type="protein sequence ID" value="GAK97926.1"/>
    <property type="molecule type" value="Genomic_DNA"/>
</dbReference>
<dbReference type="CDD" id="cd00158">
    <property type="entry name" value="RHOD"/>
    <property type="match status" value="1"/>
</dbReference>
<evidence type="ECO:0000313" key="2">
    <source>
        <dbReference type="Proteomes" id="UP000029221"/>
    </source>
</evidence>
<organism evidence="1 2">
    <name type="scientific">Nonlabens tegetincola</name>
    <dbReference type="NCBI Taxonomy" id="323273"/>
    <lineage>
        <taxon>Bacteria</taxon>
        <taxon>Pseudomonadati</taxon>
        <taxon>Bacteroidota</taxon>
        <taxon>Flavobacteriia</taxon>
        <taxon>Flavobacteriales</taxon>
        <taxon>Flavobacteriaceae</taxon>
        <taxon>Nonlabens</taxon>
    </lineage>
</organism>
<sequence length="101" mass="11238">MFGLFKNKKKQRIQEYLNQDALLLDVRTSSEFNGNNIPGSLNIPLSSLESQLDKLDREKPIIAYCKMGGRSTMATAKLKSKGFKVIDAGGIGSVKKYIKKN</sequence>
<dbReference type="Proteomes" id="UP000029221">
    <property type="component" value="Unassembled WGS sequence"/>
</dbReference>
<dbReference type="SMART" id="SM00450">
    <property type="entry name" value="RHOD"/>
    <property type="match status" value="1"/>
</dbReference>